<feature type="compositionally biased region" description="Basic and acidic residues" evidence="2">
    <location>
        <begin position="140"/>
        <end position="164"/>
    </location>
</feature>
<dbReference type="PROSITE" id="PS51228">
    <property type="entry name" value="ACB_2"/>
    <property type="match status" value="1"/>
</dbReference>
<evidence type="ECO:0000259" key="3">
    <source>
        <dbReference type="PROSITE" id="PS50866"/>
    </source>
</evidence>
<name>A0A1D1VC51_RAMVA</name>
<feature type="domain" description="GOLD" evidence="3">
    <location>
        <begin position="298"/>
        <end position="456"/>
    </location>
</feature>
<evidence type="ECO:0000313" key="6">
    <source>
        <dbReference type="Proteomes" id="UP000186922"/>
    </source>
</evidence>
<keyword evidence="1" id="KW-0007">Acetylation</keyword>
<dbReference type="InterPro" id="IPR036598">
    <property type="entry name" value="GOLD_dom_sf"/>
</dbReference>
<evidence type="ECO:0000259" key="4">
    <source>
        <dbReference type="PROSITE" id="PS51228"/>
    </source>
</evidence>
<dbReference type="InterPro" id="IPR000582">
    <property type="entry name" value="Acyl-CoA-binding_protein"/>
</dbReference>
<dbReference type="SUPFAM" id="SSF47027">
    <property type="entry name" value="Acyl-CoA binding protein"/>
    <property type="match status" value="1"/>
</dbReference>
<dbReference type="GO" id="GO:0000062">
    <property type="term" value="F:fatty-acyl-CoA binding"/>
    <property type="evidence" value="ECO:0007669"/>
    <property type="project" value="InterPro"/>
</dbReference>
<dbReference type="OrthoDB" id="5839451at2759"/>
<dbReference type="Pfam" id="PF13897">
    <property type="entry name" value="GOLD_2"/>
    <property type="match status" value="1"/>
</dbReference>
<evidence type="ECO:0008006" key="7">
    <source>
        <dbReference type="Google" id="ProtNLM"/>
    </source>
</evidence>
<feature type="domain" description="ACB" evidence="4">
    <location>
        <begin position="43"/>
        <end position="134"/>
    </location>
</feature>
<comment type="caution">
    <text evidence="5">The sequence shown here is derived from an EMBL/GenBank/DDBJ whole genome shotgun (WGS) entry which is preliminary data.</text>
</comment>
<feature type="region of interest" description="Disordered" evidence="2">
    <location>
        <begin position="245"/>
        <end position="269"/>
    </location>
</feature>
<accession>A0A1D1VC51</accession>
<dbReference type="SUPFAM" id="SSF101576">
    <property type="entry name" value="Supernatant protein factor (SPF), C-terminal domain"/>
    <property type="match status" value="1"/>
</dbReference>
<dbReference type="InterPro" id="IPR052269">
    <property type="entry name" value="Golgi-PI4KB_interaction"/>
</dbReference>
<evidence type="ECO:0000313" key="5">
    <source>
        <dbReference type="EMBL" id="GAU98395.1"/>
    </source>
</evidence>
<dbReference type="Gene3D" id="1.20.80.10">
    <property type="match status" value="1"/>
</dbReference>
<keyword evidence="6" id="KW-1185">Reference proteome</keyword>
<feature type="region of interest" description="Disordered" evidence="2">
    <location>
        <begin position="140"/>
        <end position="181"/>
    </location>
</feature>
<dbReference type="AlphaFoldDB" id="A0A1D1VC51"/>
<feature type="compositionally biased region" description="Polar residues" evidence="2">
    <location>
        <begin position="165"/>
        <end position="181"/>
    </location>
</feature>
<dbReference type="InterPro" id="IPR014352">
    <property type="entry name" value="FERM/acyl-CoA-bd_prot_sf"/>
</dbReference>
<organism evidence="5 6">
    <name type="scientific">Ramazzottius varieornatus</name>
    <name type="common">Water bear</name>
    <name type="synonym">Tardigrade</name>
    <dbReference type="NCBI Taxonomy" id="947166"/>
    <lineage>
        <taxon>Eukaryota</taxon>
        <taxon>Metazoa</taxon>
        <taxon>Ecdysozoa</taxon>
        <taxon>Tardigrada</taxon>
        <taxon>Eutardigrada</taxon>
        <taxon>Parachela</taxon>
        <taxon>Hypsibioidea</taxon>
        <taxon>Ramazzottiidae</taxon>
        <taxon>Ramazzottius</taxon>
    </lineage>
</organism>
<feature type="compositionally biased region" description="Acidic residues" evidence="2">
    <location>
        <begin position="370"/>
        <end position="381"/>
    </location>
</feature>
<dbReference type="PANTHER" id="PTHR22973">
    <property type="entry name" value="LD35087P"/>
    <property type="match status" value="1"/>
</dbReference>
<dbReference type="Gene3D" id="2.60.120.680">
    <property type="entry name" value="GOLD domain"/>
    <property type="match status" value="1"/>
</dbReference>
<dbReference type="PROSITE" id="PS50866">
    <property type="entry name" value="GOLD"/>
    <property type="match status" value="1"/>
</dbReference>
<evidence type="ECO:0000256" key="1">
    <source>
        <dbReference type="ARBA" id="ARBA00022990"/>
    </source>
</evidence>
<dbReference type="EMBL" id="BDGG01000004">
    <property type="protein sequence ID" value="GAU98395.1"/>
    <property type="molecule type" value="Genomic_DNA"/>
</dbReference>
<dbReference type="Proteomes" id="UP000186922">
    <property type="component" value="Unassembled WGS sequence"/>
</dbReference>
<dbReference type="InterPro" id="IPR009038">
    <property type="entry name" value="GOLD_dom"/>
</dbReference>
<sequence>MAINAYHDGLGSVEFSVIPEDTETVPNGQPETFSFEDKWGLPVTVVYRLGLAFYKENNGKVPLHIPYKDKVRLVAYTKQSTHGPFRPGKENPGFLDVIGNDRRQAWASLGDMSKEDAMIRFVDLLDILCPLFKPYIEAHKRDRQTPEENGRESEELQVKRRTDSAESSTVSEEGSSITLTPEQERCIKDALNLQTLHQFRAFCEQQLPGKPDEQKLLIERLQEEHFQQYMKYWMEFQAKGGQQLANGDTSHVLNENPVDQAGEDASGNEVEHEGDVMALGSGVGANIQAASIWTRKDIKEFKDSVKKEGAEGILKVGQGETVTIRVPTHPEGNYLFWEFATDSYDLGFGLFFEWSQNGNDSRVTIHVSESDEEDEDLDGEGIEGVNDPEKGPASAAGRNASGVPIDEIIPVYRRDCHEEVVAGSHLYPARQGVYLLKFDNSFSLWRSKTLYYRVYYTR</sequence>
<dbReference type="GO" id="GO:0000139">
    <property type="term" value="C:Golgi membrane"/>
    <property type="evidence" value="ECO:0007669"/>
    <property type="project" value="TreeGrafter"/>
</dbReference>
<gene>
    <name evidence="5" type="primary">RvY_09549-1</name>
    <name evidence="5" type="synonym">RvY_09549.1</name>
    <name evidence="5" type="ORF">RvY_09549</name>
</gene>
<protein>
    <recommendedName>
        <fullName evidence="7">ACB domain-containing protein</fullName>
    </recommendedName>
</protein>
<feature type="region of interest" description="Disordered" evidence="2">
    <location>
        <begin position="368"/>
        <end position="399"/>
    </location>
</feature>
<dbReference type="Pfam" id="PF00887">
    <property type="entry name" value="ACBP"/>
    <property type="match status" value="1"/>
</dbReference>
<dbReference type="STRING" id="947166.A0A1D1VC51"/>
<reference evidence="5 6" key="1">
    <citation type="journal article" date="2016" name="Nat. Commun.">
        <title>Extremotolerant tardigrade genome and improved radiotolerance of human cultured cells by tardigrade-unique protein.</title>
        <authorList>
            <person name="Hashimoto T."/>
            <person name="Horikawa D.D."/>
            <person name="Saito Y."/>
            <person name="Kuwahara H."/>
            <person name="Kozuka-Hata H."/>
            <person name="Shin-I T."/>
            <person name="Minakuchi Y."/>
            <person name="Ohishi K."/>
            <person name="Motoyama A."/>
            <person name="Aizu T."/>
            <person name="Enomoto A."/>
            <person name="Kondo K."/>
            <person name="Tanaka S."/>
            <person name="Hara Y."/>
            <person name="Koshikawa S."/>
            <person name="Sagara H."/>
            <person name="Miura T."/>
            <person name="Yokobori S."/>
            <person name="Miyagawa K."/>
            <person name="Suzuki Y."/>
            <person name="Kubo T."/>
            <person name="Oyama M."/>
            <person name="Kohara Y."/>
            <person name="Fujiyama A."/>
            <person name="Arakawa K."/>
            <person name="Katayama T."/>
            <person name="Toyoda A."/>
            <person name="Kunieda T."/>
        </authorList>
    </citation>
    <scope>NUCLEOTIDE SEQUENCE [LARGE SCALE GENOMIC DNA]</scope>
    <source>
        <strain evidence="5 6">YOKOZUNA-1</strain>
    </source>
</reference>
<dbReference type="InterPro" id="IPR035984">
    <property type="entry name" value="Acyl-CoA-binding_sf"/>
</dbReference>
<proteinExistence type="predicted"/>
<evidence type="ECO:0000256" key="2">
    <source>
        <dbReference type="SAM" id="MobiDB-lite"/>
    </source>
</evidence>
<dbReference type="FunFam" id="1.20.80.10:FF:000017">
    <property type="entry name" value="Golgi resident protein GCP60"/>
    <property type="match status" value="1"/>
</dbReference>
<dbReference type="PANTHER" id="PTHR22973:SF12">
    <property type="entry name" value="LD35087P"/>
    <property type="match status" value="1"/>
</dbReference>